<evidence type="ECO:0000256" key="5">
    <source>
        <dbReference type="SAM" id="MobiDB-lite"/>
    </source>
</evidence>
<organism evidence="7 8">
    <name type="scientific">Eeniella nana</name>
    <name type="common">Yeast</name>
    <name type="synonym">Brettanomyces nanus</name>
    <dbReference type="NCBI Taxonomy" id="13502"/>
    <lineage>
        <taxon>Eukaryota</taxon>
        <taxon>Fungi</taxon>
        <taxon>Dikarya</taxon>
        <taxon>Ascomycota</taxon>
        <taxon>Saccharomycotina</taxon>
        <taxon>Pichiomycetes</taxon>
        <taxon>Pichiales</taxon>
        <taxon>Pichiaceae</taxon>
        <taxon>Brettanomyces</taxon>
    </lineage>
</organism>
<dbReference type="InterPro" id="IPR022091">
    <property type="entry name" value="TMF_TATA-bd"/>
</dbReference>
<evidence type="ECO:0000313" key="8">
    <source>
        <dbReference type="Proteomes" id="UP000662931"/>
    </source>
</evidence>
<dbReference type="PANTHER" id="PTHR46515:SF1">
    <property type="entry name" value="TATA ELEMENT MODULATORY FACTOR"/>
    <property type="match status" value="1"/>
</dbReference>
<reference evidence="7" key="1">
    <citation type="submission" date="2020-10" db="EMBL/GenBank/DDBJ databases">
        <authorList>
            <person name="Roach M.J.R."/>
        </authorList>
    </citation>
    <scope>NUCLEOTIDE SEQUENCE</scope>
    <source>
        <strain evidence="7">CBS 1945</strain>
    </source>
</reference>
<feature type="region of interest" description="Disordered" evidence="5">
    <location>
        <begin position="55"/>
        <end position="103"/>
    </location>
</feature>
<feature type="coiled-coil region" evidence="4">
    <location>
        <begin position="520"/>
        <end position="620"/>
    </location>
</feature>
<feature type="compositionally biased region" description="Basic and acidic residues" evidence="5">
    <location>
        <begin position="8"/>
        <end position="18"/>
    </location>
</feature>
<dbReference type="InterPro" id="IPR052602">
    <property type="entry name" value="Growth_transcription_reg"/>
</dbReference>
<gene>
    <name evidence="7" type="ORF">FOA43_002040</name>
</gene>
<proteinExistence type="predicted"/>
<dbReference type="OrthoDB" id="74178at2759"/>
<name>A0A875RUL6_EENNA</name>
<dbReference type="Pfam" id="PF12329">
    <property type="entry name" value="TMF_DNA_bd"/>
    <property type="match status" value="1"/>
</dbReference>
<feature type="compositionally biased region" description="Low complexity" evidence="5">
    <location>
        <begin position="463"/>
        <end position="474"/>
    </location>
</feature>
<evidence type="ECO:0000259" key="6">
    <source>
        <dbReference type="Pfam" id="PF12325"/>
    </source>
</evidence>
<feature type="compositionally biased region" description="Polar residues" evidence="5">
    <location>
        <begin position="475"/>
        <end position="493"/>
    </location>
</feature>
<feature type="region of interest" description="Disordered" evidence="5">
    <location>
        <begin position="1"/>
        <end position="26"/>
    </location>
</feature>
<evidence type="ECO:0000256" key="3">
    <source>
        <dbReference type="ARBA" id="ARBA00023054"/>
    </source>
</evidence>
<evidence type="ECO:0000256" key="4">
    <source>
        <dbReference type="SAM" id="Coils"/>
    </source>
</evidence>
<evidence type="ECO:0000256" key="1">
    <source>
        <dbReference type="ARBA" id="ARBA00004555"/>
    </source>
</evidence>
<feature type="region of interest" description="Disordered" evidence="5">
    <location>
        <begin position="138"/>
        <end position="161"/>
    </location>
</feature>
<feature type="domain" description="TATA element modulatory factor 1 TATA binding" evidence="6">
    <location>
        <begin position="511"/>
        <end position="621"/>
    </location>
</feature>
<dbReference type="GeneID" id="62195441"/>
<evidence type="ECO:0000256" key="2">
    <source>
        <dbReference type="ARBA" id="ARBA00023034"/>
    </source>
</evidence>
<dbReference type="GO" id="GO:0005783">
    <property type="term" value="C:endoplasmic reticulum"/>
    <property type="evidence" value="ECO:0007669"/>
    <property type="project" value="TreeGrafter"/>
</dbReference>
<dbReference type="EMBL" id="CP064813">
    <property type="protein sequence ID" value="QPG74707.1"/>
    <property type="molecule type" value="Genomic_DNA"/>
</dbReference>
<dbReference type="Proteomes" id="UP000662931">
    <property type="component" value="Chromosome 2"/>
</dbReference>
<feature type="region of interest" description="Disordered" evidence="5">
    <location>
        <begin position="463"/>
        <end position="513"/>
    </location>
</feature>
<feature type="coiled-coil region" evidence="4">
    <location>
        <begin position="355"/>
        <end position="414"/>
    </location>
</feature>
<dbReference type="InterPro" id="IPR022092">
    <property type="entry name" value="TMF_DNA-bd"/>
</dbReference>
<dbReference type="RefSeq" id="XP_038778272.1">
    <property type="nucleotide sequence ID" value="XM_038922344.1"/>
</dbReference>
<protein>
    <recommendedName>
        <fullName evidence="6">TATA element modulatory factor 1 TATA binding domain-containing protein</fullName>
    </recommendedName>
</protein>
<feature type="compositionally biased region" description="Basic residues" evidence="5">
    <location>
        <begin position="59"/>
        <end position="72"/>
    </location>
</feature>
<accession>A0A875RUL6</accession>
<comment type="subcellular location">
    <subcellularLocation>
        <location evidence="1">Golgi apparatus</location>
    </subcellularLocation>
</comment>
<dbReference type="KEGG" id="bnn:FOA43_002040"/>
<dbReference type="AlphaFoldDB" id="A0A875RUL6"/>
<dbReference type="Pfam" id="PF12325">
    <property type="entry name" value="TMF_TATA_bd"/>
    <property type="match status" value="1"/>
</dbReference>
<evidence type="ECO:0000313" key="7">
    <source>
        <dbReference type="EMBL" id="QPG74707.1"/>
    </source>
</evidence>
<sequence>MVPESEMGEARIGEVRASEDDEETSGILYAGEIDEVDDIVGKYKKKLTLQERLELAAKKGGKGADKKHRKKDRSMSPQSDGSLMKTKEEDGEGMSGRELSKSVFQKKLDEKQKVIDELMEEGTKLSVKEVSLTQTLKKMRQRANDNESELEELRKKNGNMEQIIKEMNREQVQAKEDRDMRMKLQKRVLELEEAVRKLAEERAAAGDIREELSQVKRDNLELERKLKRLQVDYDEKAGKVKQLTSQLHRETDEHKSLVKDSKEEIKRLEEKMETLRIQSEASRLKESKVVDNSSLDLLQAQYTLAQENWKMIESGYQKKIADMEHTVEIFKQRDLEYSKKVKTLSTDVKTRTNDISELMDTENSLRDRLIECEKELALAKASNDALSQSYEFEKADFEQKMQKLVDEKTQLGETLKLRTDVLNDSSQNTNFPPSFYLNDLSSPPIFKQKRRSISSTNISFGESAATPTATKSSSQNQLHLNTSSFSPIQSSRGSTEDDGEVSEPTESSPYAGAATNIRLVSRMSSRVRRLELEIFSLKEENSDLTKMKQEASKEILKLLKDAEQARQYEVKLADCEAELKDVSKNYEATLELLGEKSESCSELQADVADLKDLLHQQVQQMVEMQKSIDRLNST</sequence>
<keyword evidence="2" id="KW-0333">Golgi apparatus</keyword>
<keyword evidence="8" id="KW-1185">Reference proteome</keyword>
<dbReference type="PANTHER" id="PTHR46515">
    <property type="entry name" value="TATA ELEMENT MODULATORY FACTOR TMF1"/>
    <property type="match status" value="1"/>
</dbReference>
<dbReference type="GO" id="GO:0005794">
    <property type="term" value="C:Golgi apparatus"/>
    <property type="evidence" value="ECO:0007669"/>
    <property type="project" value="UniProtKB-SubCell"/>
</dbReference>
<keyword evidence="3 4" id="KW-0175">Coiled coil</keyword>